<gene>
    <name evidence="1" type="ORF">ACJEBI_08120</name>
</gene>
<comment type="caution">
    <text evidence="1">The sequence shown here is derived from an EMBL/GenBank/DDBJ whole genome shotgun (WGS) entry which is preliminary data.</text>
</comment>
<organism evidence="1 2">
    <name type="scientific">Bacillus salipaludis</name>
    <dbReference type="NCBI Taxonomy" id="2547811"/>
    <lineage>
        <taxon>Bacteria</taxon>
        <taxon>Bacillati</taxon>
        <taxon>Bacillota</taxon>
        <taxon>Bacilli</taxon>
        <taxon>Bacillales</taxon>
        <taxon>Bacillaceae</taxon>
        <taxon>Bacillus</taxon>
    </lineage>
</organism>
<protein>
    <submittedName>
        <fullName evidence="1">Nucleotidyltransferase domain-containing protein</fullName>
    </submittedName>
</protein>
<reference evidence="1 2" key="1">
    <citation type="submission" date="2024-11" db="EMBL/GenBank/DDBJ databases">
        <authorList>
            <person name="Lucas J.A."/>
        </authorList>
    </citation>
    <scope>NUCLEOTIDE SEQUENCE [LARGE SCALE GENOMIC DNA]</scope>
    <source>
        <strain evidence="1 2">Z 5.4</strain>
    </source>
</reference>
<keyword evidence="2" id="KW-1185">Reference proteome</keyword>
<dbReference type="InterPro" id="IPR019646">
    <property type="entry name" value="Aminoglyc_AdlTrfase"/>
</dbReference>
<sequence length="177" mass="20559">MDKNFGKEIGTVETQLNILREINEICLSQNFLLWLRGGWAIDFLLGKITRLHSDIDLVTWIQYRERLEQAMVNSGFKKIPVSEFQTDFLKNDIDVSFVFVRLSDDGNIIANGFPDWVWRKDALPMLNYHLQGISINVLSPHQLLEEKKVYEQGTGRKLRPKDLESIKIIQEIIDALN</sequence>
<dbReference type="Pfam" id="PF10706">
    <property type="entry name" value="Aminoglyc_resit"/>
    <property type="match status" value="1"/>
</dbReference>
<dbReference type="Proteomes" id="UP001623041">
    <property type="component" value="Unassembled WGS sequence"/>
</dbReference>
<accession>A0ABW8RGV8</accession>
<evidence type="ECO:0000313" key="1">
    <source>
        <dbReference type="EMBL" id="MFK9091446.1"/>
    </source>
</evidence>
<dbReference type="EMBL" id="JBJHQH010000005">
    <property type="protein sequence ID" value="MFK9091446.1"/>
    <property type="molecule type" value="Genomic_DNA"/>
</dbReference>
<proteinExistence type="predicted"/>
<dbReference type="RefSeq" id="WP_406580101.1">
    <property type="nucleotide sequence ID" value="NZ_JBJHQH010000005.1"/>
</dbReference>
<name>A0ABW8RGV8_9BACI</name>
<evidence type="ECO:0000313" key="2">
    <source>
        <dbReference type="Proteomes" id="UP001623041"/>
    </source>
</evidence>
<dbReference type="Gene3D" id="3.30.460.40">
    <property type="match status" value="1"/>
</dbReference>